<protein>
    <submittedName>
        <fullName evidence="2">Uncharacterized protein</fullName>
    </submittedName>
</protein>
<name>A0A8H7Y5V9_PSICU</name>
<organism evidence="2">
    <name type="scientific">Psilocybe cubensis</name>
    <name type="common">Psychedelic mushroom</name>
    <name type="synonym">Stropharia cubensis</name>
    <dbReference type="NCBI Taxonomy" id="181762"/>
    <lineage>
        <taxon>Eukaryota</taxon>
        <taxon>Fungi</taxon>
        <taxon>Dikarya</taxon>
        <taxon>Basidiomycota</taxon>
        <taxon>Agaricomycotina</taxon>
        <taxon>Agaricomycetes</taxon>
        <taxon>Agaricomycetidae</taxon>
        <taxon>Agaricales</taxon>
        <taxon>Agaricineae</taxon>
        <taxon>Strophariaceae</taxon>
        <taxon>Psilocybe</taxon>
    </lineage>
</organism>
<comment type="caution">
    <text evidence="2">The sequence shown here is derived from an EMBL/GenBank/DDBJ whole genome shotgun (WGS) entry which is preliminary data.</text>
</comment>
<feature type="compositionally biased region" description="Basic and acidic residues" evidence="1">
    <location>
        <begin position="221"/>
        <end position="271"/>
    </location>
</feature>
<feature type="compositionally biased region" description="Low complexity" evidence="1">
    <location>
        <begin position="74"/>
        <end position="97"/>
    </location>
</feature>
<feature type="region of interest" description="Disordered" evidence="1">
    <location>
        <begin position="200"/>
        <end position="284"/>
    </location>
</feature>
<feature type="compositionally biased region" description="Basic and acidic residues" evidence="1">
    <location>
        <begin position="200"/>
        <end position="212"/>
    </location>
</feature>
<feature type="compositionally biased region" description="Polar residues" evidence="1">
    <location>
        <begin position="335"/>
        <end position="352"/>
    </location>
</feature>
<evidence type="ECO:0000256" key="1">
    <source>
        <dbReference type="SAM" id="MobiDB-lite"/>
    </source>
</evidence>
<dbReference type="OrthoDB" id="3021720at2759"/>
<accession>A0A8H7Y5V9</accession>
<feature type="compositionally biased region" description="Low complexity" evidence="1">
    <location>
        <begin position="136"/>
        <end position="162"/>
    </location>
</feature>
<feature type="region of interest" description="Disordered" evidence="1">
    <location>
        <begin position="325"/>
        <end position="352"/>
    </location>
</feature>
<dbReference type="AlphaFoldDB" id="A0A8H7Y5V9"/>
<feature type="compositionally biased region" description="Low complexity" evidence="1">
    <location>
        <begin position="26"/>
        <end position="41"/>
    </location>
</feature>
<dbReference type="EMBL" id="JAFIQS010000003">
    <property type="protein sequence ID" value="KAG5171916.1"/>
    <property type="molecule type" value="Genomic_DNA"/>
</dbReference>
<proteinExistence type="predicted"/>
<sequence>MLAHCRDTRPAAVSAAAADISRILDPSYLPSSSTRPSPTFTRAYVDKNGDLHDPDYRHFPSPAHKLPQRQKQHSLSSSYSHSSASSASRVSPSTTSSNTRRPQFDWEIDLDESALDDESEEWQNHHQRNRYSAPPTRSWSTSSHTTNNNAYTTRPRESSFSTMSMYTPTSTYYSPTGTSSTLPTSYEDDTDAVLSESPFEEKVHALQREREREKKHRRRLSKGDREKERMRLREEKERAQRQEDEEREVREMREKMECQEEETTRQRRMSVERPLSAGAGRRASRQVYDLDEDDDAFVTAREESTILDDADDDSAHLRAPTLVSRVRSRSRSRSAAKNTATSTLAPTAQESEYVPSCTQSLKRQWQAFALGFRFGVFRAQRRVMRRVASLM</sequence>
<feature type="compositionally biased region" description="Basic and acidic residues" evidence="1">
    <location>
        <begin position="44"/>
        <end position="58"/>
    </location>
</feature>
<reference evidence="2" key="1">
    <citation type="submission" date="2021-02" db="EMBL/GenBank/DDBJ databases">
        <title>Psilocybe cubensis genome.</title>
        <authorList>
            <person name="Mckernan K.J."/>
            <person name="Crawford S."/>
            <person name="Trippe A."/>
            <person name="Kane L.T."/>
            <person name="Mclaughlin S."/>
        </authorList>
    </citation>
    <scope>NUCLEOTIDE SEQUENCE [LARGE SCALE GENOMIC DNA]</scope>
    <source>
        <strain evidence="2">MGC-MH-2018</strain>
    </source>
</reference>
<feature type="compositionally biased region" description="Acidic residues" evidence="1">
    <location>
        <begin position="106"/>
        <end position="121"/>
    </location>
</feature>
<gene>
    <name evidence="2" type="ORF">JR316_004005</name>
</gene>
<feature type="region of interest" description="Disordered" evidence="1">
    <location>
        <begin position="24"/>
        <end position="162"/>
    </location>
</feature>
<evidence type="ECO:0000313" key="2">
    <source>
        <dbReference type="EMBL" id="KAG5171916.1"/>
    </source>
</evidence>